<accession>A0ABR2JPB1</accession>
<dbReference type="PROSITE" id="PS50088">
    <property type="entry name" value="ANK_REPEAT"/>
    <property type="match status" value="5"/>
</dbReference>
<feature type="repeat" description="ANK" evidence="3">
    <location>
        <begin position="83"/>
        <end position="106"/>
    </location>
</feature>
<dbReference type="Pfam" id="PF00023">
    <property type="entry name" value="Ank"/>
    <property type="match status" value="1"/>
</dbReference>
<dbReference type="Proteomes" id="UP001470230">
    <property type="component" value="Unassembled WGS sequence"/>
</dbReference>
<reference evidence="4 5" key="1">
    <citation type="submission" date="2024-04" db="EMBL/GenBank/DDBJ databases">
        <title>Tritrichomonas musculus Genome.</title>
        <authorList>
            <person name="Alves-Ferreira E."/>
            <person name="Grigg M."/>
            <person name="Lorenzi H."/>
            <person name="Galac M."/>
        </authorList>
    </citation>
    <scope>NUCLEOTIDE SEQUENCE [LARGE SCALE GENOMIC DNA]</scope>
    <source>
        <strain evidence="4 5">EAF2021</strain>
    </source>
</reference>
<feature type="repeat" description="ANK" evidence="3">
    <location>
        <begin position="276"/>
        <end position="299"/>
    </location>
</feature>
<dbReference type="PANTHER" id="PTHR24123">
    <property type="entry name" value="ANKYRIN REPEAT-CONTAINING"/>
    <property type="match status" value="1"/>
</dbReference>
<dbReference type="PROSITE" id="PS50297">
    <property type="entry name" value="ANK_REP_REGION"/>
    <property type="match status" value="4"/>
</dbReference>
<dbReference type="Gene3D" id="1.25.40.20">
    <property type="entry name" value="Ankyrin repeat-containing domain"/>
    <property type="match status" value="4"/>
</dbReference>
<feature type="repeat" description="ANK" evidence="3">
    <location>
        <begin position="136"/>
        <end position="159"/>
    </location>
</feature>
<dbReference type="InterPro" id="IPR036770">
    <property type="entry name" value="Ankyrin_rpt-contain_sf"/>
</dbReference>
<feature type="repeat" description="ANK" evidence="3">
    <location>
        <begin position="40"/>
        <end position="73"/>
    </location>
</feature>
<gene>
    <name evidence="4" type="ORF">M9Y10_003222</name>
</gene>
<sequence length="329" mass="37401">MTPLHIAVEKGHAEIVRLLLQNPKLDINLFCKCSQINSRSKETALHVAVEKEDLQIIQQLLMNSKINVNLSSKMERGRGSSVNDEVPLHVAVRNKNIEIVKLLLQNANIDINYPMISTFVSTESDFLSISRHESKRERTALHLAIENNDIEIVKLLLSNDKVDINSCIKFTSFGSEKNEKINYSCAIKQETPALYFAVDENCIEIVRLLLKNEKIDVNLPSVNKIDSSDAKFSKSEEIAPLHVAVKNKRIEIGRYLLENEKINVNLPMKSSNESESDKTPLHLAVIAGHLEIIKMLIQNKNIDLNTYDFYSKKPIDYSQNTEIYELFAD</sequence>
<dbReference type="InterPro" id="IPR051165">
    <property type="entry name" value="Multifunctional_ANK_Repeat"/>
</dbReference>
<protein>
    <recommendedName>
        <fullName evidence="6">Ankyrin repeat protein</fullName>
    </recommendedName>
</protein>
<comment type="caution">
    <text evidence="4">The sequence shown here is derived from an EMBL/GenBank/DDBJ whole genome shotgun (WGS) entry which is preliminary data.</text>
</comment>
<dbReference type="SUPFAM" id="SSF48403">
    <property type="entry name" value="Ankyrin repeat"/>
    <property type="match status" value="1"/>
</dbReference>
<dbReference type="PANTHER" id="PTHR24123:SF129">
    <property type="entry name" value="PROTEIN, PUTATIVE-RELATED"/>
    <property type="match status" value="1"/>
</dbReference>
<dbReference type="Pfam" id="PF12796">
    <property type="entry name" value="Ank_2"/>
    <property type="match status" value="3"/>
</dbReference>
<feature type="repeat" description="ANK" evidence="3">
    <location>
        <begin position="1"/>
        <end position="22"/>
    </location>
</feature>
<organism evidence="4 5">
    <name type="scientific">Tritrichomonas musculus</name>
    <dbReference type="NCBI Taxonomy" id="1915356"/>
    <lineage>
        <taxon>Eukaryota</taxon>
        <taxon>Metamonada</taxon>
        <taxon>Parabasalia</taxon>
        <taxon>Tritrichomonadida</taxon>
        <taxon>Tritrichomonadidae</taxon>
        <taxon>Tritrichomonas</taxon>
    </lineage>
</organism>
<name>A0ABR2JPB1_9EUKA</name>
<keyword evidence="5" id="KW-1185">Reference proteome</keyword>
<keyword evidence="1" id="KW-0677">Repeat</keyword>
<dbReference type="EMBL" id="JAPFFF010000010">
    <property type="protein sequence ID" value="KAK8880542.1"/>
    <property type="molecule type" value="Genomic_DNA"/>
</dbReference>
<dbReference type="InterPro" id="IPR002110">
    <property type="entry name" value="Ankyrin_rpt"/>
</dbReference>
<evidence type="ECO:0000313" key="4">
    <source>
        <dbReference type="EMBL" id="KAK8880542.1"/>
    </source>
</evidence>
<evidence type="ECO:0000256" key="2">
    <source>
        <dbReference type="ARBA" id="ARBA00023043"/>
    </source>
</evidence>
<evidence type="ECO:0000256" key="3">
    <source>
        <dbReference type="PROSITE-ProRule" id="PRU00023"/>
    </source>
</evidence>
<proteinExistence type="predicted"/>
<evidence type="ECO:0008006" key="6">
    <source>
        <dbReference type="Google" id="ProtNLM"/>
    </source>
</evidence>
<dbReference type="SMART" id="SM00248">
    <property type="entry name" value="ANK"/>
    <property type="match status" value="7"/>
</dbReference>
<evidence type="ECO:0000313" key="5">
    <source>
        <dbReference type="Proteomes" id="UP001470230"/>
    </source>
</evidence>
<keyword evidence="2 3" id="KW-0040">ANK repeat</keyword>
<evidence type="ECO:0000256" key="1">
    <source>
        <dbReference type="ARBA" id="ARBA00022737"/>
    </source>
</evidence>